<keyword evidence="7" id="KW-1185">Reference proteome</keyword>
<dbReference type="EMBL" id="BQKI01000074">
    <property type="protein sequence ID" value="GJN19382.1"/>
    <property type="molecule type" value="Genomic_DNA"/>
</dbReference>
<dbReference type="Gene3D" id="1.25.40.10">
    <property type="entry name" value="Tetratricopeptide repeat domain"/>
    <property type="match status" value="1"/>
</dbReference>
<sequence length="244" mass="26953">MGVGAAGRQVRGTRGVGGGPSGAGQESRSLPTPVDPRGYPLPRRHLVCAAARILRSPASPSPLLDLADYLSSHRLTLTADEASEVVKALSPDPALALAFFRFAGASLPGFRHDAFSYNRILALLFRNRADPSEAMRLIAEMERDGVAGNISTVNLLIGMGVEVDQCLDRARKWGLRLNGYTYKCIVQAHLRSREVWKGFDVYEEMRRKGYRLDIFAYNMLLDALAKAGMVDQAYRVFEDMKQKH</sequence>
<feature type="repeat" description="PPR" evidence="4">
    <location>
        <begin position="213"/>
        <end position="244"/>
    </location>
</feature>
<dbReference type="PROSITE" id="PS51375">
    <property type="entry name" value="PPR"/>
    <property type="match status" value="3"/>
</dbReference>
<evidence type="ECO:0008006" key="8">
    <source>
        <dbReference type="Google" id="ProtNLM"/>
    </source>
</evidence>
<dbReference type="InterPro" id="IPR011990">
    <property type="entry name" value="TPR-like_helical_dom_sf"/>
</dbReference>
<comment type="caution">
    <text evidence="6">The sequence shown here is derived from an EMBL/GenBank/DDBJ whole genome shotgun (WGS) entry which is preliminary data.</text>
</comment>
<evidence type="ECO:0000313" key="6">
    <source>
        <dbReference type="EMBL" id="GJN19382.1"/>
    </source>
</evidence>
<accession>A0AAV5E9C1</accession>
<dbReference type="Proteomes" id="UP001054889">
    <property type="component" value="Unassembled WGS sequence"/>
</dbReference>
<evidence type="ECO:0000256" key="3">
    <source>
        <dbReference type="ARBA" id="ARBA00022946"/>
    </source>
</evidence>
<evidence type="ECO:0000313" key="7">
    <source>
        <dbReference type="Proteomes" id="UP001054889"/>
    </source>
</evidence>
<reference evidence="6" key="1">
    <citation type="journal article" date="2018" name="DNA Res.">
        <title>Multiple hybrid de novo genome assembly of finger millet, an orphan allotetraploid crop.</title>
        <authorList>
            <person name="Hatakeyama M."/>
            <person name="Aluri S."/>
            <person name="Balachadran M.T."/>
            <person name="Sivarajan S.R."/>
            <person name="Patrignani A."/>
            <person name="Gruter S."/>
            <person name="Poveda L."/>
            <person name="Shimizu-Inatsugi R."/>
            <person name="Baeten J."/>
            <person name="Francoijs K.J."/>
            <person name="Nataraja K.N."/>
            <person name="Reddy Y.A.N."/>
            <person name="Phadnis S."/>
            <person name="Ravikumar R.L."/>
            <person name="Schlapbach R."/>
            <person name="Sreeman S.M."/>
            <person name="Shimizu K.K."/>
        </authorList>
    </citation>
    <scope>NUCLEOTIDE SEQUENCE</scope>
</reference>
<feature type="compositionally biased region" description="Low complexity" evidence="5">
    <location>
        <begin position="1"/>
        <end position="13"/>
    </location>
</feature>
<reference evidence="6" key="2">
    <citation type="submission" date="2021-12" db="EMBL/GenBank/DDBJ databases">
        <title>Resequencing data analysis of finger millet.</title>
        <authorList>
            <person name="Hatakeyama M."/>
            <person name="Aluri S."/>
            <person name="Balachadran M.T."/>
            <person name="Sivarajan S.R."/>
            <person name="Poveda L."/>
            <person name="Shimizu-Inatsugi R."/>
            <person name="Schlapbach R."/>
            <person name="Sreeman S.M."/>
            <person name="Shimizu K.K."/>
        </authorList>
    </citation>
    <scope>NUCLEOTIDE SEQUENCE</scope>
</reference>
<dbReference type="NCBIfam" id="TIGR00756">
    <property type="entry name" value="PPR"/>
    <property type="match status" value="2"/>
</dbReference>
<evidence type="ECO:0000256" key="5">
    <source>
        <dbReference type="SAM" id="MobiDB-lite"/>
    </source>
</evidence>
<comment type="similarity">
    <text evidence="1">Belongs to the PPR family. P subfamily.</text>
</comment>
<dbReference type="PANTHER" id="PTHR47447:SF17">
    <property type="entry name" value="OS12G0638900 PROTEIN"/>
    <property type="match status" value="1"/>
</dbReference>
<dbReference type="PANTHER" id="PTHR47447">
    <property type="entry name" value="OS03G0856100 PROTEIN"/>
    <property type="match status" value="1"/>
</dbReference>
<evidence type="ECO:0000256" key="4">
    <source>
        <dbReference type="PROSITE-ProRule" id="PRU00708"/>
    </source>
</evidence>
<dbReference type="Pfam" id="PF13812">
    <property type="entry name" value="PPR_3"/>
    <property type="match status" value="1"/>
</dbReference>
<gene>
    <name evidence="6" type="primary">gb06655</name>
    <name evidence="6" type="ORF">PR202_gb06655</name>
</gene>
<evidence type="ECO:0000256" key="1">
    <source>
        <dbReference type="ARBA" id="ARBA00007626"/>
    </source>
</evidence>
<evidence type="ECO:0000256" key="2">
    <source>
        <dbReference type="ARBA" id="ARBA00022737"/>
    </source>
</evidence>
<feature type="region of interest" description="Disordered" evidence="5">
    <location>
        <begin position="1"/>
        <end position="38"/>
    </location>
</feature>
<proteinExistence type="inferred from homology"/>
<dbReference type="AlphaFoldDB" id="A0AAV5E9C1"/>
<name>A0AAV5E9C1_ELECO</name>
<dbReference type="InterPro" id="IPR002885">
    <property type="entry name" value="PPR_rpt"/>
</dbReference>
<feature type="repeat" description="PPR" evidence="4">
    <location>
        <begin position="113"/>
        <end position="148"/>
    </location>
</feature>
<keyword evidence="3" id="KW-0809">Transit peptide</keyword>
<keyword evidence="2" id="KW-0677">Repeat</keyword>
<protein>
    <recommendedName>
        <fullName evidence="8">Pentatricopeptide repeat-containing protein</fullName>
    </recommendedName>
</protein>
<dbReference type="Pfam" id="PF13041">
    <property type="entry name" value="PPR_2"/>
    <property type="match status" value="1"/>
</dbReference>
<organism evidence="6 7">
    <name type="scientific">Eleusine coracana subsp. coracana</name>
    <dbReference type="NCBI Taxonomy" id="191504"/>
    <lineage>
        <taxon>Eukaryota</taxon>
        <taxon>Viridiplantae</taxon>
        <taxon>Streptophyta</taxon>
        <taxon>Embryophyta</taxon>
        <taxon>Tracheophyta</taxon>
        <taxon>Spermatophyta</taxon>
        <taxon>Magnoliopsida</taxon>
        <taxon>Liliopsida</taxon>
        <taxon>Poales</taxon>
        <taxon>Poaceae</taxon>
        <taxon>PACMAD clade</taxon>
        <taxon>Chloridoideae</taxon>
        <taxon>Cynodonteae</taxon>
        <taxon>Eleusininae</taxon>
        <taxon>Eleusine</taxon>
    </lineage>
</organism>
<feature type="repeat" description="PPR" evidence="4">
    <location>
        <begin position="178"/>
        <end position="212"/>
    </location>
</feature>